<keyword evidence="5" id="KW-0028">Amino-acid biosynthesis</keyword>
<dbReference type="PANTHER" id="PTHR43643">
    <property type="entry name" value="HISTIDINOL-PHOSPHATE AMINOTRANSFERASE 2"/>
    <property type="match status" value="1"/>
</dbReference>
<sequence length="321" mass="35847">MLPPPAGVLKLDQNEVPIQPPDYVVEAASYMSRFVNWYPPRELYDEVKTLYAEYAGVKPEYVVLFPGVDGFFELFLRGVKKLVAPAPCFYKFEEYARSLGVEILGASIAGRFRLELSEFLDLAKRADAIYIDSPNDPSGQLLISPRDLEEVLALGKPTVVDEAFFEFSGVSIVDLVESWPNLAVVRTMSKAFLLAGFRITPVVFGRQFKLHDGLWISLPSLAAARAALYKRDYVDDVVKTVKGEAQFLFGELQRLGFDVLPTYANFILAKGPPGLARGLRKFGVWVRDEEERLGPGYVRITVGTRGMNLQLVRTLALLINS</sequence>
<organism evidence="11 12">
    <name type="scientific">Pyrobaculum islandicum (strain DSM 4184 / JCM 9189 / GEO3)</name>
    <dbReference type="NCBI Taxonomy" id="384616"/>
    <lineage>
        <taxon>Archaea</taxon>
        <taxon>Thermoproteota</taxon>
        <taxon>Thermoprotei</taxon>
        <taxon>Thermoproteales</taxon>
        <taxon>Thermoproteaceae</taxon>
        <taxon>Pyrobaculum</taxon>
    </lineage>
</organism>
<dbReference type="InterPro" id="IPR015421">
    <property type="entry name" value="PyrdxlP-dep_Trfase_major"/>
</dbReference>
<dbReference type="KEGG" id="pis:Pisl_1168"/>
<dbReference type="RefSeq" id="WP_011762911.1">
    <property type="nucleotide sequence ID" value="NC_008701.1"/>
</dbReference>
<dbReference type="GO" id="GO:0000105">
    <property type="term" value="P:L-histidine biosynthetic process"/>
    <property type="evidence" value="ECO:0007669"/>
    <property type="project" value="UniProtKB-KW"/>
</dbReference>
<evidence type="ECO:0000256" key="9">
    <source>
        <dbReference type="ARBA" id="ARBA00047481"/>
    </source>
</evidence>
<evidence type="ECO:0000256" key="6">
    <source>
        <dbReference type="ARBA" id="ARBA00022679"/>
    </source>
</evidence>
<comment type="similarity">
    <text evidence="2">Belongs to the class-II pyridoxal-phosphate-dependent aminotransferase family. Histidinol-phosphate aminotransferase subfamily.</text>
</comment>
<evidence type="ECO:0000256" key="2">
    <source>
        <dbReference type="ARBA" id="ARBA00007970"/>
    </source>
</evidence>
<dbReference type="PANTHER" id="PTHR43643:SF6">
    <property type="entry name" value="HISTIDINOL-PHOSPHATE AMINOTRANSFERASE"/>
    <property type="match status" value="1"/>
</dbReference>
<dbReference type="InterPro" id="IPR015424">
    <property type="entry name" value="PyrdxlP-dep_Trfase"/>
</dbReference>
<evidence type="ECO:0000256" key="8">
    <source>
        <dbReference type="ARBA" id="ARBA00023102"/>
    </source>
</evidence>
<dbReference type="CDD" id="cd00609">
    <property type="entry name" value="AAT_like"/>
    <property type="match status" value="1"/>
</dbReference>
<dbReference type="InterPro" id="IPR004839">
    <property type="entry name" value="Aminotransferase_I/II_large"/>
</dbReference>
<evidence type="ECO:0000313" key="11">
    <source>
        <dbReference type="EMBL" id="ABL88336.1"/>
    </source>
</evidence>
<dbReference type="EC" id="2.6.1.9" evidence="3"/>
<feature type="domain" description="Aminotransferase class I/classII large" evidence="10">
    <location>
        <begin position="8"/>
        <end position="314"/>
    </location>
</feature>
<evidence type="ECO:0000256" key="7">
    <source>
        <dbReference type="ARBA" id="ARBA00022898"/>
    </source>
</evidence>
<dbReference type="GO" id="GO:0004400">
    <property type="term" value="F:histidinol-phosphate transaminase activity"/>
    <property type="evidence" value="ECO:0007669"/>
    <property type="project" value="UniProtKB-EC"/>
</dbReference>
<dbReference type="Gene3D" id="3.40.640.10">
    <property type="entry name" value="Type I PLP-dependent aspartate aminotransferase-like (Major domain)"/>
    <property type="match status" value="1"/>
</dbReference>
<keyword evidence="6 11" id="KW-0808">Transferase</keyword>
<dbReference type="STRING" id="384616.Pisl_1168"/>
<dbReference type="GO" id="GO:0030170">
    <property type="term" value="F:pyridoxal phosphate binding"/>
    <property type="evidence" value="ECO:0007669"/>
    <property type="project" value="InterPro"/>
</dbReference>
<keyword evidence="8" id="KW-0368">Histidine biosynthesis</keyword>
<dbReference type="Gene3D" id="3.90.1150.10">
    <property type="entry name" value="Aspartate Aminotransferase, domain 1"/>
    <property type="match status" value="1"/>
</dbReference>
<accession>A1RTQ4</accession>
<keyword evidence="4 11" id="KW-0032">Aminotransferase</keyword>
<dbReference type="GeneID" id="4618279"/>
<dbReference type="eggNOG" id="arCOG04273">
    <property type="taxonomic scope" value="Archaea"/>
</dbReference>
<comment type="catalytic activity">
    <reaction evidence="9">
        <text>L-histidinol phosphate + 2-oxoglutarate = 3-(imidazol-4-yl)-2-oxopropyl phosphate + L-glutamate</text>
        <dbReference type="Rhea" id="RHEA:23744"/>
        <dbReference type="ChEBI" id="CHEBI:16810"/>
        <dbReference type="ChEBI" id="CHEBI:29985"/>
        <dbReference type="ChEBI" id="CHEBI:57766"/>
        <dbReference type="ChEBI" id="CHEBI:57980"/>
        <dbReference type="EC" id="2.6.1.9"/>
    </reaction>
</comment>
<dbReference type="InterPro" id="IPR015422">
    <property type="entry name" value="PyrdxlP-dep_Trfase_small"/>
</dbReference>
<reference evidence="11" key="1">
    <citation type="submission" date="2006-12" db="EMBL/GenBank/DDBJ databases">
        <title>Complete sequence of Pyrobaculum islandicum DSM 4184.</title>
        <authorList>
            <person name="Copeland A."/>
            <person name="Lucas S."/>
            <person name="Lapidus A."/>
            <person name="Barry K."/>
            <person name="Detter J.C."/>
            <person name="Glavina del Rio T."/>
            <person name="Dalin E."/>
            <person name="Tice H."/>
            <person name="Pitluck S."/>
            <person name="Meincke L."/>
            <person name="Brettin T."/>
            <person name="Bruce D."/>
            <person name="Han C."/>
            <person name="Tapia R."/>
            <person name="Gilna P."/>
            <person name="Schmutz J."/>
            <person name="Larimer F."/>
            <person name="Land M."/>
            <person name="Hauser L."/>
            <person name="Kyrpides N."/>
            <person name="Mikhailova N."/>
            <person name="Cozen A.E."/>
            <person name="Fitz-Gibbon S.T."/>
            <person name="House C.H."/>
            <person name="Saltikov C."/>
            <person name="Lowe T."/>
            <person name="Richardson P."/>
        </authorList>
    </citation>
    <scope>NUCLEOTIDE SEQUENCE [LARGE SCALE GENOMIC DNA]</scope>
    <source>
        <strain evidence="11">DSM 4184</strain>
    </source>
</reference>
<protein>
    <recommendedName>
        <fullName evidence="3">histidinol-phosphate transaminase</fullName>
        <ecNumber evidence="3">2.6.1.9</ecNumber>
    </recommendedName>
</protein>
<proteinExistence type="inferred from homology"/>
<gene>
    <name evidence="11" type="ordered locus">Pisl_1168</name>
</gene>
<keyword evidence="12" id="KW-1185">Reference proteome</keyword>
<dbReference type="InterPro" id="IPR050106">
    <property type="entry name" value="HistidinolP_aminotransfase"/>
</dbReference>
<dbReference type="HOGENOM" id="CLU_017584_3_1_2"/>
<evidence type="ECO:0000259" key="10">
    <source>
        <dbReference type="Pfam" id="PF00155"/>
    </source>
</evidence>
<comment type="pathway">
    <text evidence="1">Amino-acid biosynthesis; L-histidine biosynthesis; L-histidine from 5-phospho-alpha-D-ribose 1-diphosphate: step 7/9.</text>
</comment>
<keyword evidence="7" id="KW-0663">Pyridoxal phosphate</keyword>
<name>A1RTQ4_PYRIL</name>
<dbReference type="SUPFAM" id="SSF53383">
    <property type="entry name" value="PLP-dependent transferases"/>
    <property type="match status" value="1"/>
</dbReference>
<dbReference type="OrthoDB" id="39225at2157"/>
<evidence type="ECO:0000313" key="12">
    <source>
        <dbReference type="Proteomes" id="UP000002595"/>
    </source>
</evidence>
<evidence type="ECO:0000256" key="3">
    <source>
        <dbReference type="ARBA" id="ARBA00012748"/>
    </source>
</evidence>
<dbReference type="Pfam" id="PF00155">
    <property type="entry name" value="Aminotran_1_2"/>
    <property type="match status" value="1"/>
</dbReference>
<dbReference type="AlphaFoldDB" id="A1RTQ4"/>
<evidence type="ECO:0000256" key="4">
    <source>
        <dbReference type="ARBA" id="ARBA00022576"/>
    </source>
</evidence>
<evidence type="ECO:0000256" key="1">
    <source>
        <dbReference type="ARBA" id="ARBA00005011"/>
    </source>
</evidence>
<dbReference type="EMBL" id="CP000504">
    <property type="protein sequence ID" value="ABL88336.1"/>
    <property type="molecule type" value="Genomic_DNA"/>
</dbReference>
<evidence type="ECO:0000256" key="5">
    <source>
        <dbReference type="ARBA" id="ARBA00022605"/>
    </source>
</evidence>
<dbReference type="Proteomes" id="UP000002595">
    <property type="component" value="Chromosome"/>
</dbReference>